<name>J3NYZ1_GAET3</name>
<reference evidence="5" key="1">
    <citation type="submission" date="2010-07" db="EMBL/GenBank/DDBJ databases">
        <title>The genome sequence of Gaeumannomyces graminis var. tritici strain R3-111a-1.</title>
        <authorList>
            <consortium name="The Broad Institute Genome Sequencing Platform"/>
            <person name="Ma L.-J."/>
            <person name="Dead R."/>
            <person name="Young S."/>
            <person name="Zeng Q."/>
            <person name="Koehrsen M."/>
            <person name="Alvarado L."/>
            <person name="Berlin A."/>
            <person name="Chapman S.B."/>
            <person name="Chen Z."/>
            <person name="Freedman E."/>
            <person name="Gellesch M."/>
            <person name="Goldberg J."/>
            <person name="Griggs A."/>
            <person name="Gujja S."/>
            <person name="Heilman E.R."/>
            <person name="Heiman D."/>
            <person name="Hepburn T."/>
            <person name="Howarth C."/>
            <person name="Jen D."/>
            <person name="Larson L."/>
            <person name="Mehta T."/>
            <person name="Neiman D."/>
            <person name="Pearson M."/>
            <person name="Roberts A."/>
            <person name="Saif S."/>
            <person name="Shea T."/>
            <person name="Shenoy N."/>
            <person name="Sisk P."/>
            <person name="Stolte C."/>
            <person name="Sykes S."/>
            <person name="Walk T."/>
            <person name="White J."/>
            <person name="Yandava C."/>
            <person name="Haas B."/>
            <person name="Nusbaum C."/>
            <person name="Birren B."/>
        </authorList>
    </citation>
    <scope>NUCLEOTIDE SEQUENCE [LARGE SCALE GENOMIC DNA]</scope>
    <source>
        <strain evidence="5">R3-111a-1</strain>
    </source>
</reference>
<dbReference type="EnsemblFungi" id="EJT76574">
    <property type="protein sequence ID" value="EJT76574"/>
    <property type="gene ID" value="GGTG_06492"/>
</dbReference>
<organism evidence="3">
    <name type="scientific">Gaeumannomyces tritici (strain R3-111a-1)</name>
    <name type="common">Wheat and barley take-all root rot fungus</name>
    <name type="synonym">Gaeumannomyces graminis var. tritici</name>
    <dbReference type="NCBI Taxonomy" id="644352"/>
    <lineage>
        <taxon>Eukaryota</taxon>
        <taxon>Fungi</taxon>
        <taxon>Dikarya</taxon>
        <taxon>Ascomycota</taxon>
        <taxon>Pezizomycotina</taxon>
        <taxon>Sordariomycetes</taxon>
        <taxon>Sordariomycetidae</taxon>
        <taxon>Magnaporthales</taxon>
        <taxon>Magnaporthaceae</taxon>
        <taxon>Gaeumannomyces</taxon>
    </lineage>
</organism>
<feature type="compositionally biased region" description="Low complexity" evidence="1">
    <location>
        <begin position="272"/>
        <end position="293"/>
    </location>
</feature>
<reference evidence="3" key="3">
    <citation type="submission" date="2010-09" db="EMBL/GenBank/DDBJ databases">
        <title>Annotation of Gaeumannomyces graminis var. tritici R3-111a-1.</title>
        <authorList>
            <consortium name="The Broad Institute Genome Sequencing Platform"/>
            <person name="Ma L.-J."/>
            <person name="Dead R."/>
            <person name="Young S.K."/>
            <person name="Zeng Q."/>
            <person name="Gargeya S."/>
            <person name="Fitzgerald M."/>
            <person name="Haas B."/>
            <person name="Abouelleil A."/>
            <person name="Alvarado L."/>
            <person name="Arachchi H.M."/>
            <person name="Berlin A."/>
            <person name="Brown A."/>
            <person name="Chapman S.B."/>
            <person name="Chen Z."/>
            <person name="Dunbar C."/>
            <person name="Freedman E."/>
            <person name="Gearin G."/>
            <person name="Gellesch M."/>
            <person name="Goldberg J."/>
            <person name="Griggs A."/>
            <person name="Gujja S."/>
            <person name="Heiman D."/>
            <person name="Howarth C."/>
            <person name="Larson L."/>
            <person name="Lui A."/>
            <person name="MacDonald P.J.P."/>
            <person name="Mehta T."/>
            <person name="Montmayeur A."/>
            <person name="Murphy C."/>
            <person name="Neiman D."/>
            <person name="Pearson M."/>
            <person name="Priest M."/>
            <person name="Roberts A."/>
            <person name="Saif S."/>
            <person name="Shea T."/>
            <person name="Shenoy N."/>
            <person name="Sisk P."/>
            <person name="Stolte C."/>
            <person name="Sykes S."/>
            <person name="Yandava C."/>
            <person name="Wortman J."/>
            <person name="Nusbaum C."/>
            <person name="Birren B."/>
        </authorList>
    </citation>
    <scope>NUCLEOTIDE SEQUENCE</scope>
    <source>
        <strain evidence="3">R3-111a-1</strain>
    </source>
</reference>
<evidence type="ECO:0000313" key="5">
    <source>
        <dbReference type="Proteomes" id="UP000006039"/>
    </source>
</evidence>
<feature type="compositionally biased region" description="Polar residues" evidence="1">
    <location>
        <begin position="1"/>
        <end position="20"/>
    </location>
</feature>
<gene>
    <name evidence="4" type="primary">20346950</name>
    <name evidence="3" type="ORF">GGTG_06492</name>
</gene>
<evidence type="ECO:0000313" key="4">
    <source>
        <dbReference type="EnsemblFungi" id="EJT76574"/>
    </source>
</evidence>
<protein>
    <recommendedName>
        <fullName evidence="6">Transmembrane protein</fullName>
    </recommendedName>
</protein>
<evidence type="ECO:0000313" key="3">
    <source>
        <dbReference type="EMBL" id="EJT76574.1"/>
    </source>
</evidence>
<reference evidence="4" key="5">
    <citation type="submission" date="2018-04" db="UniProtKB">
        <authorList>
            <consortium name="EnsemblFungi"/>
        </authorList>
    </citation>
    <scope>IDENTIFICATION</scope>
    <source>
        <strain evidence="4">R3-111a-1</strain>
    </source>
</reference>
<feature type="transmembrane region" description="Helical" evidence="2">
    <location>
        <begin position="59"/>
        <end position="85"/>
    </location>
</feature>
<reference evidence="4" key="4">
    <citation type="journal article" date="2015" name="G3 (Bethesda)">
        <title>Genome sequences of three phytopathogenic species of the Magnaporthaceae family of fungi.</title>
        <authorList>
            <person name="Okagaki L.H."/>
            <person name="Nunes C.C."/>
            <person name="Sailsbery J."/>
            <person name="Clay B."/>
            <person name="Brown D."/>
            <person name="John T."/>
            <person name="Oh Y."/>
            <person name="Young N."/>
            <person name="Fitzgerald M."/>
            <person name="Haas B.J."/>
            <person name="Zeng Q."/>
            <person name="Young S."/>
            <person name="Adiconis X."/>
            <person name="Fan L."/>
            <person name="Levin J.Z."/>
            <person name="Mitchell T.K."/>
            <person name="Okubara P.A."/>
            <person name="Farman M.L."/>
            <person name="Kohn L.M."/>
            <person name="Birren B."/>
            <person name="Ma L.-J."/>
            <person name="Dean R.A."/>
        </authorList>
    </citation>
    <scope>NUCLEOTIDE SEQUENCE</scope>
    <source>
        <strain evidence="4">R3-111a-1</strain>
    </source>
</reference>
<keyword evidence="2" id="KW-0812">Transmembrane</keyword>
<keyword evidence="5" id="KW-1185">Reference proteome</keyword>
<feature type="transmembrane region" description="Helical" evidence="2">
    <location>
        <begin position="136"/>
        <end position="156"/>
    </location>
</feature>
<dbReference type="OrthoDB" id="5211263at2759"/>
<feature type="transmembrane region" description="Helical" evidence="2">
    <location>
        <begin position="168"/>
        <end position="195"/>
    </location>
</feature>
<feature type="region of interest" description="Disordered" evidence="1">
    <location>
        <begin position="270"/>
        <end position="295"/>
    </location>
</feature>
<feature type="transmembrane region" description="Helical" evidence="2">
    <location>
        <begin position="105"/>
        <end position="124"/>
    </location>
</feature>
<dbReference type="HOGENOM" id="CLU_593183_0_0_1"/>
<sequence length="461" mass="48732">MPGNSPYSHNLTFSSSSVSRPKQEILGGKPKTQQPSTKKLLRMGKHREQGHFDRARWRLALLVPFWILQILFLLGLMGVFSYQLVATSELLKDEETKENVSTVKIVWEVCNVGFSLVSLGLCLGEVAKLVTETLTPLAMLISHIIKTVLAFAVLGLDVAMHLQNLEGKYALIGLGIDGGLLLATTVPTIYSILVYRRHLKYSDYQPAVNAKSYGFSTPPKTSTLPNDSRLELGDDFYHNGSETSYPSQTASLGSSCSRSGSVSKHAGALVAGARSMSTRSTRSTRRVSSGGSSILTMLDVGGSGLDVAKPRAAVATSPPREPYSHERSTEFEEYVKRRSMVAGSDGGLSALDALSPSGTTRCVSWASSRGLLPVPEDDQEGGGGGGGAYSAYSPYRSGSFSYGPSLSPPGSPPNGPATSPSPYVAYAPPPPRDRAGSGGSDGTALLAESGDLGGQSMSRSS</sequence>
<evidence type="ECO:0000256" key="2">
    <source>
        <dbReference type="SAM" id="Phobius"/>
    </source>
</evidence>
<keyword evidence="2" id="KW-1133">Transmembrane helix</keyword>
<dbReference type="AlphaFoldDB" id="J3NYZ1"/>
<reference evidence="3" key="2">
    <citation type="submission" date="2010-07" db="EMBL/GenBank/DDBJ databases">
        <authorList>
            <consortium name="The Broad Institute Genome Sequencing Platform"/>
            <consortium name="Broad Institute Genome Sequencing Center for Infectious Disease"/>
            <person name="Ma L.-J."/>
            <person name="Dead R."/>
            <person name="Young S."/>
            <person name="Zeng Q."/>
            <person name="Koehrsen M."/>
            <person name="Alvarado L."/>
            <person name="Berlin A."/>
            <person name="Chapman S.B."/>
            <person name="Chen Z."/>
            <person name="Freedman E."/>
            <person name="Gellesch M."/>
            <person name="Goldberg J."/>
            <person name="Griggs A."/>
            <person name="Gujja S."/>
            <person name="Heilman E.R."/>
            <person name="Heiman D."/>
            <person name="Hepburn T."/>
            <person name="Howarth C."/>
            <person name="Jen D."/>
            <person name="Larson L."/>
            <person name="Mehta T."/>
            <person name="Neiman D."/>
            <person name="Pearson M."/>
            <person name="Roberts A."/>
            <person name="Saif S."/>
            <person name="Shea T."/>
            <person name="Shenoy N."/>
            <person name="Sisk P."/>
            <person name="Stolte C."/>
            <person name="Sykes S."/>
            <person name="Walk T."/>
            <person name="White J."/>
            <person name="Yandava C."/>
            <person name="Haas B."/>
            <person name="Nusbaum C."/>
            <person name="Birren B."/>
        </authorList>
    </citation>
    <scope>NUCLEOTIDE SEQUENCE</scope>
    <source>
        <strain evidence="3">R3-111a-1</strain>
    </source>
</reference>
<evidence type="ECO:0000256" key="1">
    <source>
        <dbReference type="SAM" id="MobiDB-lite"/>
    </source>
</evidence>
<keyword evidence="2" id="KW-0472">Membrane</keyword>
<feature type="region of interest" description="Disordered" evidence="1">
    <location>
        <begin position="400"/>
        <end position="461"/>
    </location>
</feature>
<feature type="region of interest" description="Disordered" evidence="1">
    <location>
        <begin position="311"/>
        <end position="330"/>
    </location>
</feature>
<proteinExistence type="predicted"/>
<feature type="compositionally biased region" description="Pro residues" evidence="1">
    <location>
        <begin position="406"/>
        <end position="415"/>
    </location>
</feature>
<feature type="compositionally biased region" description="Low complexity" evidence="1">
    <location>
        <begin position="416"/>
        <end position="426"/>
    </location>
</feature>
<feature type="region of interest" description="Disordered" evidence="1">
    <location>
        <begin position="371"/>
        <end position="390"/>
    </location>
</feature>
<dbReference type="VEuPathDB" id="FungiDB:GGTG_06492"/>
<dbReference type="Proteomes" id="UP000006039">
    <property type="component" value="Unassembled WGS sequence"/>
</dbReference>
<dbReference type="RefSeq" id="XP_009222574.1">
    <property type="nucleotide sequence ID" value="XM_009224310.1"/>
</dbReference>
<dbReference type="GeneID" id="20346950"/>
<feature type="region of interest" description="Disordered" evidence="1">
    <location>
        <begin position="1"/>
        <end position="40"/>
    </location>
</feature>
<dbReference type="EMBL" id="GL385397">
    <property type="protein sequence ID" value="EJT76574.1"/>
    <property type="molecule type" value="Genomic_DNA"/>
</dbReference>
<accession>J3NYZ1</accession>
<dbReference type="eggNOG" id="ENOG502SYMB">
    <property type="taxonomic scope" value="Eukaryota"/>
</dbReference>
<evidence type="ECO:0008006" key="6">
    <source>
        <dbReference type="Google" id="ProtNLM"/>
    </source>
</evidence>